<dbReference type="EMBL" id="BAABBE010000031">
    <property type="protein sequence ID" value="GAA3676578.1"/>
    <property type="molecule type" value="Genomic_DNA"/>
</dbReference>
<evidence type="ECO:0000313" key="1">
    <source>
        <dbReference type="EMBL" id="GAA3676578.1"/>
    </source>
</evidence>
<dbReference type="Proteomes" id="UP001500711">
    <property type="component" value="Unassembled WGS sequence"/>
</dbReference>
<protein>
    <recommendedName>
        <fullName evidence="3">Restriction endonuclease</fullName>
    </recommendedName>
</protein>
<dbReference type="RefSeq" id="WP_346135279.1">
    <property type="nucleotide sequence ID" value="NZ_BAABBE010000031.1"/>
</dbReference>
<organism evidence="1 2">
    <name type="scientific">Lentzea roselyniae</name>
    <dbReference type="NCBI Taxonomy" id="531940"/>
    <lineage>
        <taxon>Bacteria</taxon>
        <taxon>Bacillati</taxon>
        <taxon>Actinomycetota</taxon>
        <taxon>Actinomycetes</taxon>
        <taxon>Pseudonocardiales</taxon>
        <taxon>Pseudonocardiaceae</taxon>
        <taxon>Lentzea</taxon>
    </lineage>
</organism>
<evidence type="ECO:0000313" key="2">
    <source>
        <dbReference type="Proteomes" id="UP001500711"/>
    </source>
</evidence>
<proteinExistence type="predicted"/>
<reference evidence="2" key="1">
    <citation type="journal article" date="2019" name="Int. J. Syst. Evol. Microbiol.">
        <title>The Global Catalogue of Microorganisms (GCM) 10K type strain sequencing project: providing services to taxonomists for standard genome sequencing and annotation.</title>
        <authorList>
            <consortium name="The Broad Institute Genomics Platform"/>
            <consortium name="The Broad Institute Genome Sequencing Center for Infectious Disease"/>
            <person name="Wu L."/>
            <person name="Ma J."/>
        </authorList>
    </citation>
    <scope>NUCLEOTIDE SEQUENCE [LARGE SCALE GENOMIC DNA]</scope>
    <source>
        <strain evidence="2">JCM 17494</strain>
    </source>
</reference>
<name>A0ABP7C3V4_9PSEU</name>
<comment type="caution">
    <text evidence="1">The sequence shown here is derived from an EMBL/GenBank/DDBJ whole genome shotgun (WGS) entry which is preliminary data.</text>
</comment>
<sequence length="621" mass="68141">MSTASAERDAVVKALRLADLKPYLSITVLECSDKDADRAFSILQAFLRELSDKPGHAIAVHTTGELAIEDFRTEETEEVDLLRAFGFDGFYGVTRERRHRAPWATKDTPVVDVTNDLTIALRRGRLIAVSTENTRALLKWVRGGSSPYRLVPASVMSATFDGDGKTLWLRGVHRRRVTKADSKTLNGLQLQHAIDPHDDSTFAMSAMKINLDPEEASAMLRGDLCVAPERSHLSFKAMSSFGMFLAATSEALVLLGKTLASEAPLRNPFPGLAVPENDLSTVFGAFDIRVTDPDEMRGEPDFDETQADRAELVRSAILDVHGDLGSPSFLLGVGLDGAVAGQLKVTPVSVRDGYMLDIGIEGSPIDEVVTRRIRRAIGNGDLLNVYYESGHAFNGQQICRQNPVSTPFPNLDFADFTGFDITREKPNVRGDQAIHDAIAQVGDDSLFCWVVRNFGHDWLICDDGAGEVADFLHLADDGTLTAIHVKAAQSSSVNRNIAVVAYSEVVAQAVKNIRSLDTDSLIARLSRPRISRAACWHAGKRIGDRSEFIARLGMRTARDRTQVMIVQPHVRRDVHNNARTAAQRGELDRNSRSMVLLDNLLDSARRTVRGLHDDLIVIGSA</sequence>
<accession>A0ABP7C3V4</accession>
<gene>
    <name evidence="1" type="ORF">GCM10022267_74310</name>
</gene>
<keyword evidence="2" id="KW-1185">Reference proteome</keyword>
<evidence type="ECO:0008006" key="3">
    <source>
        <dbReference type="Google" id="ProtNLM"/>
    </source>
</evidence>